<dbReference type="Pfam" id="PF07679">
    <property type="entry name" value="I-set"/>
    <property type="match status" value="1"/>
</dbReference>
<dbReference type="GO" id="GO:0098609">
    <property type="term" value="P:cell-cell adhesion"/>
    <property type="evidence" value="ECO:0007669"/>
    <property type="project" value="InterPro"/>
</dbReference>
<dbReference type="InterPro" id="IPR003599">
    <property type="entry name" value="Ig_sub"/>
</dbReference>
<reference evidence="16" key="1">
    <citation type="submission" date="2025-08" db="UniProtKB">
        <authorList>
            <consortium name="RefSeq"/>
        </authorList>
    </citation>
    <scope>IDENTIFICATION</scope>
    <source>
        <strain evidence="16">Wakin</strain>
        <tissue evidence="16">Muscle</tissue>
    </source>
</reference>
<evidence type="ECO:0000256" key="7">
    <source>
        <dbReference type="ARBA" id="ARBA00022989"/>
    </source>
</evidence>
<evidence type="ECO:0000313" key="15">
    <source>
        <dbReference type="Proteomes" id="UP000515129"/>
    </source>
</evidence>
<feature type="transmembrane region" description="Helical" evidence="12">
    <location>
        <begin position="580"/>
        <end position="607"/>
    </location>
</feature>
<keyword evidence="3 12" id="KW-0812">Transmembrane</keyword>
<feature type="domain" description="Ig-like" evidence="14">
    <location>
        <begin position="236"/>
        <end position="314"/>
    </location>
</feature>
<evidence type="ECO:0000256" key="6">
    <source>
        <dbReference type="ARBA" id="ARBA00022889"/>
    </source>
</evidence>
<feature type="chain" id="PRO_5028011557" evidence="13">
    <location>
        <begin position="38"/>
        <end position="650"/>
    </location>
</feature>
<keyword evidence="7 12" id="KW-1133">Transmembrane helix</keyword>
<evidence type="ECO:0000259" key="14">
    <source>
        <dbReference type="PROSITE" id="PS50835"/>
    </source>
</evidence>
<dbReference type="InterPro" id="IPR047012">
    <property type="entry name" value="ICAM_VCAM"/>
</dbReference>
<dbReference type="GO" id="GO:0005178">
    <property type="term" value="F:integrin binding"/>
    <property type="evidence" value="ECO:0007669"/>
    <property type="project" value="InterPro"/>
</dbReference>
<dbReference type="AlphaFoldDB" id="A0A6P6P6C2"/>
<evidence type="ECO:0000256" key="5">
    <source>
        <dbReference type="ARBA" id="ARBA00022737"/>
    </source>
</evidence>
<dbReference type="KEGG" id="caua:113095411"/>
<dbReference type="PRINTS" id="PR01472">
    <property type="entry name" value="ICAMVCAM1"/>
</dbReference>
<evidence type="ECO:0000256" key="10">
    <source>
        <dbReference type="ARBA" id="ARBA00023180"/>
    </source>
</evidence>
<dbReference type="InterPro" id="IPR013098">
    <property type="entry name" value="Ig_I-set"/>
</dbReference>
<dbReference type="RefSeq" id="XP_026116711.1">
    <property type="nucleotide sequence ID" value="XM_026260926.1"/>
</dbReference>
<comment type="subcellular location">
    <subcellularLocation>
        <location evidence="1">Membrane</location>
        <topology evidence="1">Single-pass type I membrane protein</topology>
    </subcellularLocation>
</comment>
<comment type="similarity">
    <text evidence="2">Belongs to the immunoglobulin superfamily. ICAM family.</text>
</comment>
<dbReference type="Gene3D" id="2.60.40.10">
    <property type="entry name" value="Immunoglobulins"/>
    <property type="match status" value="6"/>
</dbReference>
<dbReference type="Proteomes" id="UP000515129">
    <property type="component" value="Unplaced"/>
</dbReference>
<evidence type="ECO:0000256" key="13">
    <source>
        <dbReference type="SAM" id="SignalP"/>
    </source>
</evidence>
<dbReference type="GeneID" id="113095411"/>
<evidence type="ECO:0000256" key="1">
    <source>
        <dbReference type="ARBA" id="ARBA00004479"/>
    </source>
</evidence>
<dbReference type="SMART" id="SM00409">
    <property type="entry name" value="IG"/>
    <property type="match status" value="5"/>
</dbReference>
<keyword evidence="5" id="KW-0677">Repeat</keyword>
<dbReference type="GO" id="GO:0016020">
    <property type="term" value="C:membrane"/>
    <property type="evidence" value="ECO:0007669"/>
    <property type="project" value="UniProtKB-SubCell"/>
</dbReference>
<dbReference type="InterPro" id="IPR003987">
    <property type="entry name" value="ICAM_VCAM_N"/>
</dbReference>
<evidence type="ECO:0000313" key="16">
    <source>
        <dbReference type="RefSeq" id="XP_026116711.1"/>
    </source>
</evidence>
<dbReference type="Pfam" id="PF03921">
    <property type="entry name" value="ICAM_N"/>
    <property type="match status" value="1"/>
</dbReference>
<keyword evidence="15" id="KW-1185">Reference proteome</keyword>
<feature type="domain" description="Ig-like" evidence="14">
    <location>
        <begin position="327"/>
        <end position="402"/>
    </location>
</feature>
<dbReference type="InterPro" id="IPR003598">
    <property type="entry name" value="Ig_sub2"/>
</dbReference>
<evidence type="ECO:0000256" key="2">
    <source>
        <dbReference type="ARBA" id="ARBA00005925"/>
    </source>
</evidence>
<protein>
    <submittedName>
        <fullName evidence="16">CD166 antigen homolog isoform X1</fullName>
    </submittedName>
</protein>
<dbReference type="SUPFAM" id="SSF48726">
    <property type="entry name" value="Immunoglobulin"/>
    <property type="match status" value="6"/>
</dbReference>
<dbReference type="Pfam" id="PF13895">
    <property type="entry name" value="Ig_2"/>
    <property type="match status" value="1"/>
</dbReference>
<organism evidence="15 16">
    <name type="scientific">Carassius auratus</name>
    <name type="common">Goldfish</name>
    <dbReference type="NCBI Taxonomy" id="7957"/>
    <lineage>
        <taxon>Eukaryota</taxon>
        <taxon>Metazoa</taxon>
        <taxon>Chordata</taxon>
        <taxon>Craniata</taxon>
        <taxon>Vertebrata</taxon>
        <taxon>Euteleostomi</taxon>
        <taxon>Actinopterygii</taxon>
        <taxon>Neopterygii</taxon>
        <taxon>Teleostei</taxon>
        <taxon>Ostariophysi</taxon>
        <taxon>Cypriniformes</taxon>
        <taxon>Cyprinidae</taxon>
        <taxon>Cyprininae</taxon>
        <taxon>Carassius</taxon>
    </lineage>
</organism>
<dbReference type="CDD" id="cd00096">
    <property type="entry name" value="Ig"/>
    <property type="match status" value="1"/>
</dbReference>
<dbReference type="SMART" id="SM00408">
    <property type="entry name" value="IGc2"/>
    <property type="match status" value="5"/>
</dbReference>
<feature type="domain" description="Ig-like" evidence="14">
    <location>
        <begin position="499"/>
        <end position="575"/>
    </location>
</feature>
<keyword evidence="11" id="KW-0393">Immunoglobulin domain</keyword>
<dbReference type="OrthoDB" id="5843397at2759"/>
<evidence type="ECO:0000256" key="11">
    <source>
        <dbReference type="ARBA" id="ARBA00023319"/>
    </source>
</evidence>
<evidence type="ECO:0000256" key="8">
    <source>
        <dbReference type="ARBA" id="ARBA00023136"/>
    </source>
</evidence>
<dbReference type="InterPro" id="IPR013768">
    <property type="entry name" value="ICAM_N"/>
</dbReference>
<feature type="domain" description="Ig-like" evidence="14">
    <location>
        <begin position="124"/>
        <end position="223"/>
    </location>
</feature>
<dbReference type="InterPro" id="IPR007110">
    <property type="entry name" value="Ig-like_dom"/>
</dbReference>
<dbReference type="PANTHER" id="PTHR13771">
    <property type="entry name" value="INTERCELLULAR ADHESION MOLECULE"/>
    <property type="match status" value="1"/>
</dbReference>
<accession>A0A6P6P6C2</accession>
<evidence type="ECO:0000256" key="4">
    <source>
        <dbReference type="ARBA" id="ARBA00022729"/>
    </source>
</evidence>
<dbReference type="PROSITE" id="PS50835">
    <property type="entry name" value="IG_LIKE"/>
    <property type="match status" value="5"/>
</dbReference>
<feature type="domain" description="Ig-like" evidence="14">
    <location>
        <begin position="420"/>
        <end position="494"/>
    </location>
</feature>
<keyword evidence="4 13" id="KW-0732">Signal</keyword>
<feature type="signal peptide" evidence="13">
    <location>
        <begin position="1"/>
        <end position="37"/>
    </location>
</feature>
<name>A0A6P6P6C2_CARAU</name>
<gene>
    <name evidence="16" type="primary">LOC113095411</name>
</gene>
<dbReference type="InterPro" id="IPR013783">
    <property type="entry name" value="Ig-like_fold"/>
</dbReference>
<keyword evidence="6" id="KW-0130">Cell adhesion</keyword>
<keyword evidence="8 12" id="KW-0472">Membrane</keyword>
<dbReference type="PANTHER" id="PTHR13771:SF9">
    <property type="entry name" value="INTERCELLULAR ADHESION MOLECULE 5"/>
    <property type="match status" value="1"/>
</dbReference>
<keyword evidence="9" id="KW-1015">Disulfide bond</keyword>
<dbReference type="InterPro" id="IPR036179">
    <property type="entry name" value="Ig-like_dom_sf"/>
</dbReference>
<keyword evidence="10" id="KW-0325">Glycoprotein</keyword>
<evidence type="ECO:0000256" key="9">
    <source>
        <dbReference type="ARBA" id="ARBA00023157"/>
    </source>
</evidence>
<proteinExistence type="inferred from homology"/>
<evidence type="ECO:0000256" key="3">
    <source>
        <dbReference type="ARBA" id="ARBA00022692"/>
    </source>
</evidence>
<evidence type="ECO:0000256" key="12">
    <source>
        <dbReference type="SAM" id="Phobius"/>
    </source>
</evidence>
<sequence length="650" mass="71504">MQKGTFPLTTSSRVTYMRLTLLGVFFLCFSLLTGAEAECSFQLNPQRVVVRYGGSVEVTCNTSVSHKGMGWEASEGRVSKTNDSLITWRVSELKEWDIKPLCYINPNKGAQCLVKLPVTVYKTPDSVSISTVNHTGPMKEGQQYELQCDVHDVAPVQNLTVKWYKGQTLLHQTNFSDTENKTLVNKTVTLLIRPDRADDGAQYRCEAELDLGAEGPQPPPKINSSEPLNVEVYYKPQHSSSTETIIKDDKVMLDCSVKANPAPDYTWSSDHLNLNISSSVIKSSALSPGKYTCNATNILGSDSKVFILKSTDISISFVNHSGAVIVGKQYELQCIIQNVDPSKSVVVRWYKLSQTNSTDANMTLVSNSSKLQISPSKTDDGAQYWCEVEGTPPVSSERLNITVHYISIRFVNHSGAVIVGKQYELQCIIQNVDPSKSVVVRWYKLSQTNSTDANTTSVSNSSKLQISPSKTDDGAQYWCEAGTPPVSSERLNITVHYKPIINKIKLPSTVPVFRGYPEVLVCEADGNPKPTISWSLGAYDKKDSEKLNITESTPENVSCTANNSVGSDIGHVKVILKEDYLPLIAGLIAVIVAFISVIFIFILSIYYKTAKMGHYSLKNAKPSAQNGNIAQNGKHNTIPMKKLSQSSILA</sequence>